<evidence type="ECO:0000313" key="2">
    <source>
        <dbReference type="EMBL" id="PQO30394.1"/>
    </source>
</evidence>
<feature type="transmembrane region" description="Helical" evidence="1">
    <location>
        <begin position="481"/>
        <end position="505"/>
    </location>
</feature>
<comment type="caution">
    <text evidence="2">The sequence shown here is derived from an EMBL/GenBank/DDBJ whole genome shotgun (WGS) entry which is preliminary data.</text>
</comment>
<organism evidence="2 3">
    <name type="scientific">Blastopirellula marina</name>
    <dbReference type="NCBI Taxonomy" id="124"/>
    <lineage>
        <taxon>Bacteria</taxon>
        <taxon>Pseudomonadati</taxon>
        <taxon>Planctomycetota</taxon>
        <taxon>Planctomycetia</taxon>
        <taxon>Pirellulales</taxon>
        <taxon>Pirellulaceae</taxon>
        <taxon>Blastopirellula</taxon>
    </lineage>
</organism>
<sequence length="760" mass="84461">MPFRRTRSPLFSLILWGACLTAWLVFGNSPASAETGNFHQLPMAPDKPDHGLILSIDSRWIDGSGYRPIRVTVGTANGRPAPADRRVKVTLQPSEYNMSAALPAVTKEIELPQGKAIATEIILVPQQTIWYGMSVGVTEDGRKLSELSNPHLTSFMSSYNYTMTEAYPATIVFHRNAPDRSQRSSWVLDQANKLDSGEEVVAFPDLRILFNEQALPGSTPLKSHFTGSPYQAISALSYLTRSDVLPLSEIPDDWLGLSSADLLVFELEDLQSLQNTAPKKLIAVRDWVLAGGNLLVWNAGDEGPRKIDPLFSKAKRAGENAWEEYTIDAYQTHDLGVLRTLRHPRSSYGINAATDYSALAIQDGKLVETGNRNNGNAPTAEKPLNFVARELGYGKVLLVKEDPFPGNVTTWERMFGAFGGGRLAWFERHGMSRVRENLGFWDFLVPGVGVAPVTTFEVLITLFVIVIGPVNYFVLRAMSRLNLLIITVPAGAFLITALLMLYAVLSDGFSTQTRIRSVTRLDQQSGLGSSWSRQAYYSGLASSSGLSFPTDTAIYEYEQFPTTENFGQKKIAWDKQQVLSGGYFRSRVTQQFLVVRPYETERHLEIDTSGDGISVTNKLGTKIEALLVVDDAGKPHFTSNLNADASSKLQLDHPDAANRIRAMINEAGLGVPVGFDRHMYRRMNQRRYYARYINMPEQHQADPNFSHALMERQLQDQLVKAFQAFGPRSYVAIVERFPETPIGIDAPLGEKSLEVIQATW</sequence>
<dbReference type="Proteomes" id="UP000238322">
    <property type="component" value="Unassembled WGS sequence"/>
</dbReference>
<dbReference type="RefSeq" id="WP_105332299.1">
    <property type="nucleotide sequence ID" value="NZ_PUHY01000014.1"/>
</dbReference>
<evidence type="ECO:0000256" key="1">
    <source>
        <dbReference type="SAM" id="Phobius"/>
    </source>
</evidence>
<proteinExistence type="predicted"/>
<reference evidence="2 3" key="1">
    <citation type="submission" date="2018-02" db="EMBL/GenBank/DDBJ databases">
        <title>Comparative genomes isolates from brazilian mangrove.</title>
        <authorList>
            <person name="Araujo J.E."/>
            <person name="Taketani R.G."/>
            <person name="Silva M.C.P."/>
            <person name="Loureco M.V."/>
            <person name="Andreote F.D."/>
        </authorList>
    </citation>
    <scope>NUCLEOTIDE SEQUENCE [LARGE SCALE GENOMIC DNA]</scope>
    <source>
        <strain evidence="2 3">Hex-1 MGV</strain>
    </source>
</reference>
<dbReference type="PROSITE" id="PS51257">
    <property type="entry name" value="PROKAR_LIPOPROTEIN"/>
    <property type="match status" value="1"/>
</dbReference>
<evidence type="ECO:0000313" key="3">
    <source>
        <dbReference type="Proteomes" id="UP000238322"/>
    </source>
</evidence>
<protein>
    <submittedName>
        <fullName evidence="2">Uncharacterized protein</fullName>
    </submittedName>
</protein>
<keyword evidence="1" id="KW-1133">Transmembrane helix</keyword>
<keyword evidence="1" id="KW-0812">Transmembrane</keyword>
<name>A0A2S8FEP4_9BACT</name>
<accession>A0A2S8FEP4</accession>
<gene>
    <name evidence="2" type="ORF">C5Y83_23805</name>
</gene>
<dbReference type="EMBL" id="PUHY01000014">
    <property type="protein sequence ID" value="PQO30394.1"/>
    <property type="molecule type" value="Genomic_DNA"/>
</dbReference>
<dbReference type="OrthoDB" id="269524at2"/>
<dbReference type="AlphaFoldDB" id="A0A2S8FEP4"/>
<keyword evidence="1" id="KW-0472">Membrane</keyword>
<feature type="transmembrane region" description="Helical" evidence="1">
    <location>
        <begin position="456"/>
        <end position="474"/>
    </location>
</feature>